<dbReference type="CDD" id="cd16148">
    <property type="entry name" value="sulfatase_like"/>
    <property type="match status" value="1"/>
</dbReference>
<sequence>MRTILILMDSLNRRFLKAYHSHAKGITPNIDRFSEDCVRFDNHFIGSAPCMPARRDIMTGRMNFLERNWGGIEPFDITLPEELRKNGVFTHIITDHAHYFETGGENYCQLFDTWDFQRGQEQDPWISKVNRPAIDQTSYGRKSAQHLLNYTAYSIAEEDYPTPRTFRSACQWAADNKGCQDFFLMVEAFDPHEPFEAPREYLDLYGDTYQGPEFNWPGYAPLTEPQEAVEHLKNSYLAALTMADKWLGKFIEALKENNLYEDTLILLTTDHGLMLGEHGYIAKNFMHAYNELSHLPLLVKMPDGKYKGQHRTQLTQNVDLMPTILEHHRISVPHRVRGRSLFSYIRNRAPSREQVIYGWFGRAVNVYDGRFTYFRAPKNKDNKPCHQYCGIPSTLGRYFGEDYAGKIEMGRFLSYTDYPVYKIPAKGEKDWWGDLKDVMESKLFDLQEDYEQNKPLVNEELEQKMCKKLMAGMKEAQAPEEQYERLGLTGGVV</sequence>
<dbReference type="AlphaFoldDB" id="A0A9D2FPS1"/>
<keyword evidence="1" id="KW-0479">Metal-binding</keyword>
<dbReference type="InterPro" id="IPR000917">
    <property type="entry name" value="Sulfatase_N"/>
</dbReference>
<evidence type="ECO:0000256" key="1">
    <source>
        <dbReference type="ARBA" id="ARBA00022723"/>
    </source>
</evidence>
<feature type="domain" description="Sulfatase N-terminal" evidence="3">
    <location>
        <begin position="4"/>
        <end position="327"/>
    </location>
</feature>
<gene>
    <name evidence="4" type="ORF">H9809_04490</name>
</gene>
<reference evidence="4" key="1">
    <citation type="journal article" date="2021" name="PeerJ">
        <title>Extensive microbial diversity within the chicken gut microbiome revealed by metagenomics and culture.</title>
        <authorList>
            <person name="Gilroy R."/>
            <person name="Ravi A."/>
            <person name="Getino M."/>
            <person name="Pursley I."/>
            <person name="Horton D.L."/>
            <person name="Alikhan N.F."/>
            <person name="Baker D."/>
            <person name="Gharbi K."/>
            <person name="Hall N."/>
            <person name="Watson M."/>
            <person name="Adriaenssens E.M."/>
            <person name="Foster-Nyarko E."/>
            <person name="Jarju S."/>
            <person name="Secka A."/>
            <person name="Antonio M."/>
            <person name="Oren A."/>
            <person name="Chaudhuri R.R."/>
            <person name="La Ragione R."/>
            <person name="Hildebrand F."/>
            <person name="Pallen M.J."/>
        </authorList>
    </citation>
    <scope>NUCLEOTIDE SEQUENCE</scope>
    <source>
        <strain evidence="4">1068</strain>
    </source>
</reference>
<dbReference type="InterPro" id="IPR017850">
    <property type="entry name" value="Alkaline_phosphatase_core_sf"/>
</dbReference>
<protein>
    <submittedName>
        <fullName evidence="4">Sulfatase</fullName>
    </submittedName>
</protein>
<reference evidence="4" key="2">
    <citation type="submission" date="2021-04" db="EMBL/GenBank/DDBJ databases">
        <authorList>
            <person name="Gilroy R."/>
        </authorList>
    </citation>
    <scope>NUCLEOTIDE SEQUENCE</scope>
    <source>
        <strain evidence="4">1068</strain>
    </source>
</reference>
<evidence type="ECO:0000256" key="2">
    <source>
        <dbReference type="ARBA" id="ARBA00022801"/>
    </source>
</evidence>
<evidence type="ECO:0000313" key="5">
    <source>
        <dbReference type="Proteomes" id="UP000824056"/>
    </source>
</evidence>
<comment type="caution">
    <text evidence="4">The sequence shown here is derived from an EMBL/GenBank/DDBJ whole genome shotgun (WGS) entry which is preliminary data.</text>
</comment>
<proteinExistence type="predicted"/>
<dbReference type="EMBL" id="DXBG01000109">
    <property type="protein sequence ID" value="HIZ65149.1"/>
    <property type="molecule type" value="Genomic_DNA"/>
</dbReference>
<evidence type="ECO:0000259" key="3">
    <source>
        <dbReference type="Pfam" id="PF00884"/>
    </source>
</evidence>
<dbReference type="Gene3D" id="3.40.720.10">
    <property type="entry name" value="Alkaline Phosphatase, subunit A"/>
    <property type="match status" value="1"/>
</dbReference>
<dbReference type="PANTHER" id="PTHR45953">
    <property type="entry name" value="IDURONATE 2-SULFATASE"/>
    <property type="match status" value="1"/>
</dbReference>
<evidence type="ECO:0000313" key="4">
    <source>
        <dbReference type="EMBL" id="HIZ65149.1"/>
    </source>
</evidence>
<organism evidence="4 5">
    <name type="scientific">Candidatus Blautia pullicola</name>
    <dbReference type="NCBI Taxonomy" id="2838498"/>
    <lineage>
        <taxon>Bacteria</taxon>
        <taxon>Bacillati</taxon>
        <taxon>Bacillota</taxon>
        <taxon>Clostridia</taxon>
        <taxon>Lachnospirales</taxon>
        <taxon>Lachnospiraceae</taxon>
        <taxon>Blautia</taxon>
    </lineage>
</organism>
<dbReference type="GO" id="GO:0046872">
    <property type="term" value="F:metal ion binding"/>
    <property type="evidence" value="ECO:0007669"/>
    <property type="project" value="UniProtKB-KW"/>
</dbReference>
<dbReference type="Pfam" id="PF00884">
    <property type="entry name" value="Sulfatase"/>
    <property type="match status" value="1"/>
</dbReference>
<dbReference type="GO" id="GO:0005737">
    <property type="term" value="C:cytoplasm"/>
    <property type="evidence" value="ECO:0007669"/>
    <property type="project" value="TreeGrafter"/>
</dbReference>
<keyword evidence="2" id="KW-0378">Hydrolase</keyword>
<dbReference type="SUPFAM" id="SSF53649">
    <property type="entry name" value="Alkaline phosphatase-like"/>
    <property type="match status" value="1"/>
</dbReference>
<dbReference type="GO" id="GO:0008484">
    <property type="term" value="F:sulfuric ester hydrolase activity"/>
    <property type="evidence" value="ECO:0007669"/>
    <property type="project" value="TreeGrafter"/>
</dbReference>
<name>A0A9D2FPS1_9FIRM</name>
<accession>A0A9D2FPS1</accession>
<dbReference type="PANTHER" id="PTHR45953:SF1">
    <property type="entry name" value="IDURONATE 2-SULFATASE"/>
    <property type="match status" value="1"/>
</dbReference>
<dbReference type="Proteomes" id="UP000824056">
    <property type="component" value="Unassembled WGS sequence"/>
</dbReference>